<evidence type="ECO:0000256" key="6">
    <source>
        <dbReference type="SAM" id="MobiDB-lite"/>
    </source>
</evidence>
<evidence type="ECO:0000313" key="9">
    <source>
        <dbReference type="EMBL" id="CAG5132897.1"/>
    </source>
</evidence>
<dbReference type="GO" id="GO:0007094">
    <property type="term" value="P:mitotic spindle assembly checkpoint signaling"/>
    <property type="evidence" value="ECO:0007669"/>
    <property type="project" value="InterPro"/>
</dbReference>
<keyword evidence="5" id="KW-0175">Coiled coil</keyword>
<dbReference type="GO" id="GO:0005634">
    <property type="term" value="C:nucleus"/>
    <property type="evidence" value="ECO:0007669"/>
    <property type="project" value="TreeGrafter"/>
</dbReference>
<proteinExistence type="predicted"/>
<feature type="compositionally biased region" description="Polar residues" evidence="6">
    <location>
        <begin position="640"/>
        <end position="667"/>
    </location>
</feature>
<dbReference type="GO" id="GO:0051754">
    <property type="term" value="P:meiotic sister chromatid cohesion, centromeric"/>
    <property type="evidence" value="ECO:0007669"/>
    <property type="project" value="TreeGrafter"/>
</dbReference>
<feature type="domain" description="Protein kinase" evidence="7">
    <location>
        <begin position="1044"/>
        <end position="1358"/>
    </location>
</feature>
<evidence type="ECO:0000256" key="3">
    <source>
        <dbReference type="ARBA" id="ARBA00022838"/>
    </source>
</evidence>
<dbReference type="Proteomes" id="UP000678393">
    <property type="component" value="Unassembled WGS sequence"/>
</dbReference>
<comment type="subcellular location">
    <subcellularLocation>
        <location evidence="1">Chromosome</location>
        <location evidence="1">Centromere</location>
        <location evidence="1">Kinetochore</location>
    </subcellularLocation>
</comment>
<name>A0A8S3ZTP4_9EUPU</name>
<evidence type="ECO:0000259" key="8">
    <source>
        <dbReference type="PROSITE" id="PS51489"/>
    </source>
</evidence>
<evidence type="ECO:0000256" key="4">
    <source>
        <dbReference type="ARBA" id="ARBA00023328"/>
    </source>
</evidence>
<feature type="region of interest" description="Disordered" evidence="6">
    <location>
        <begin position="920"/>
        <end position="956"/>
    </location>
</feature>
<dbReference type="Gene3D" id="1.10.510.10">
    <property type="entry name" value="Transferase(Phosphotransferase) domain 1"/>
    <property type="match status" value="1"/>
</dbReference>
<comment type="caution">
    <text evidence="9">The sequence shown here is derived from an EMBL/GenBank/DDBJ whole genome shotgun (WGS) entry which is preliminary data.</text>
</comment>
<evidence type="ECO:0008006" key="11">
    <source>
        <dbReference type="Google" id="ProtNLM"/>
    </source>
</evidence>
<sequence>MDVDDHEWELSKENVQPLRQGRHMSSLVAALNQDQTEDHAIRTQQNNFELELRSYTGDDPFSVWESYIKWTEQHYPKGGHDGQLMKMLERCLREFQADERYKNDPRFIHMWIKFACSSVDPVVIFTYMFDNGIGVNVATMYVEWAISLERNGDSKKADAIYTEGLNRRAQPEDLLIQRHRQFQSRLARNITLQIAETQNPGMDMGENAEKRATLGRLKASGPSHKVGVVRTGNIKIGSAGSLKDTRSAGSKQLPSRGIPIFQDENSASSLALQQTNEWQSLPVRAVDNRENDKTPGVWTDVKVKQKPGTVLHGATAPFQIHEDPDSLAQETPRKTTLINTQPLSSRKAQQTDVLSNLRRPPAGANCLMEIPMYQKDKIYNGLSEFSFEELKAIKYWRAKKEKQVEAERLRKEEEQRLHQERMQQQMLEMAEKLAQLQAQVNRLNFNRPADHDVQHQRYAVQQLELTQQIEETQALMSNNVQRISEMAAETDGHAFIQRAEDPHEQQDRHNTNSNSCSFVTPTDVMDTQAATSSDFITPTNMAATMTCSSFITPTESAAATLSSSLVTPAASQARPSNPHCASTKGSLRTPIFNNASTYSLNSSSSLNRSRLQGFHAITSSSNPSLESSSVSASNSSNSNPVTMNSSNSAPVTMNSSNSAPVTMNSSNSFPVTMNSSASLSSQPSTFTAASAGPGSTTCLTAPSPTVYTKEALQCVMGMFSTSFMTDEQSISDDLAALHAPSASKQLTFGIHEDIASSFQPERQCLKSASVKKGLINFYCDDDDDGKENMVEPAVPKSEVKPAFGASSDGLNIYCDPPEDGAARAGKNGLARDAGTRTSVKQGLGFSLYDDVEMLDFDKEAPGIDFTIECGARNEMTIAGLDSFSLQAKYASTPCVSGLNRSPTSSAEGYGEETKSYHQSLAASKVCPSASSRTRPTDMLKEDTQEPMEAEAERDVSMNEDVHGDLDRSCRHHVDTTTYITQDLGEKAQPGSGLGHQDPFDDAVIAHILRSLKPPITDYPNFVACSGQMPDIVQENVMCFGNACINHEKCIGEGGNAKIYKVTVDSLLGEDTLTMDSRTMPSKVIKIQSPACYWEFYVSTELRRRLATLRAQMNVVPSVMEIEKGYFFEDGSVLQMAYAPYGSLLNLVNKYKNDKSLLAGVEPFACLLTIELLHMFEQIHACGFIHGDVKPDNFLLLQMPKIKPGCRKPQDVFGSHVRLVQLIDFGQSIDLTQFPQGTTFLAKVATSGFQCIEMRTNRPWTFQTDLFGLVGTVHVVLFGSYMNVFEERGVWRVTGNFMRKWNVPLWKQLFAELLNVPSCDQQPNLASLRAEFETYFTENLVPAYNMWVQEIKNLDIVDE</sequence>
<dbReference type="SMART" id="SM00220">
    <property type="entry name" value="S_TKc"/>
    <property type="match status" value="1"/>
</dbReference>
<dbReference type="PROSITE" id="PS50011">
    <property type="entry name" value="PROTEIN_KINASE_DOM"/>
    <property type="match status" value="1"/>
</dbReference>
<evidence type="ECO:0000256" key="1">
    <source>
        <dbReference type="ARBA" id="ARBA00004629"/>
    </source>
</evidence>
<keyword evidence="10" id="KW-1185">Reference proteome</keyword>
<dbReference type="GO" id="GO:0005524">
    <property type="term" value="F:ATP binding"/>
    <property type="evidence" value="ECO:0007669"/>
    <property type="project" value="InterPro"/>
</dbReference>
<dbReference type="Pfam" id="PF08311">
    <property type="entry name" value="Mad3_BUB1_I"/>
    <property type="match status" value="1"/>
</dbReference>
<dbReference type="GO" id="GO:0032991">
    <property type="term" value="C:protein-containing complex"/>
    <property type="evidence" value="ECO:0007669"/>
    <property type="project" value="UniProtKB-ARBA"/>
</dbReference>
<feature type="domain" description="BUB1 N-terminal" evidence="8">
    <location>
        <begin position="48"/>
        <end position="204"/>
    </location>
</feature>
<reference evidence="9" key="1">
    <citation type="submission" date="2021-04" db="EMBL/GenBank/DDBJ databases">
        <authorList>
            <consortium name="Molecular Ecology Group"/>
        </authorList>
    </citation>
    <scope>NUCLEOTIDE SEQUENCE</scope>
</reference>
<feature type="region of interest" description="Disordered" evidence="6">
    <location>
        <begin position="618"/>
        <end position="667"/>
    </location>
</feature>
<dbReference type="Gene3D" id="6.10.130.20">
    <property type="match status" value="1"/>
</dbReference>
<dbReference type="EMBL" id="CAJHNH020005735">
    <property type="protein sequence ID" value="CAG5132897.1"/>
    <property type="molecule type" value="Genomic_DNA"/>
</dbReference>
<dbReference type="GO" id="GO:0000776">
    <property type="term" value="C:kinetochore"/>
    <property type="evidence" value="ECO:0007669"/>
    <property type="project" value="UniProtKB-KW"/>
</dbReference>
<dbReference type="InterPro" id="IPR008271">
    <property type="entry name" value="Ser/Thr_kinase_AS"/>
</dbReference>
<feature type="coiled-coil region" evidence="5">
    <location>
        <begin position="397"/>
        <end position="446"/>
    </location>
</feature>
<dbReference type="GO" id="GO:0004672">
    <property type="term" value="F:protein kinase activity"/>
    <property type="evidence" value="ECO:0007669"/>
    <property type="project" value="InterPro"/>
</dbReference>
<dbReference type="FunFam" id="1.25.40.430:FF:000003">
    <property type="entry name" value="Checkpoint serine/threonine-protein kinase BUB1"/>
    <property type="match status" value="1"/>
</dbReference>
<keyword evidence="3" id="KW-0995">Kinetochore</keyword>
<feature type="compositionally biased region" description="Basic and acidic residues" evidence="6">
    <location>
        <begin position="934"/>
        <end position="943"/>
    </location>
</feature>
<keyword evidence="4" id="KW-0137">Centromere</keyword>
<evidence type="ECO:0000256" key="2">
    <source>
        <dbReference type="ARBA" id="ARBA00022454"/>
    </source>
</evidence>
<organism evidence="9 10">
    <name type="scientific">Candidula unifasciata</name>
    <dbReference type="NCBI Taxonomy" id="100452"/>
    <lineage>
        <taxon>Eukaryota</taxon>
        <taxon>Metazoa</taxon>
        <taxon>Spiralia</taxon>
        <taxon>Lophotrochozoa</taxon>
        <taxon>Mollusca</taxon>
        <taxon>Gastropoda</taxon>
        <taxon>Heterobranchia</taxon>
        <taxon>Euthyneura</taxon>
        <taxon>Panpulmonata</taxon>
        <taxon>Eupulmonata</taxon>
        <taxon>Stylommatophora</taxon>
        <taxon>Helicina</taxon>
        <taxon>Helicoidea</taxon>
        <taxon>Geomitridae</taxon>
        <taxon>Candidula</taxon>
    </lineage>
</organism>
<dbReference type="SUPFAM" id="SSF56112">
    <property type="entry name" value="Protein kinase-like (PK-like)"/>
    <property type="match status" value="1"/>
</dbReference>
<evidence type="ECO:0000256" key="5">
    <source>
        <dbReference type="SAM" id="Coils"/>
    </source>
</evidence>
<dbReference type="InterPro" id="IPR015661">
    <property type="entry name" value="Bub1/Mad3"/>
</dbReference>
<dbReference type="OrthoDB" id="248495at2759"/>
<dbReference type="PROSITE" id="PS00108">
    <property type="entry name" value="PROTEIN_KINASE_ST"/>
    <property type="match status" value="1"/>
</dbReference>
<dbReference type="Gene3D" id="1.25.40.430">
    <property type="match status" value="1"/>
</dbReference>
<dbReference type="PROSITE" id="PS51489">
    <property type="entry name" value="BUB1_N"/>
    <property type="match status" value="1"/>
</dbReference>
<dbReference type="PANTHER" id="PTHR14030">
    <property type="entry name" value="MITOTIC CHECKPOINT SERINE/THREONINE-PROTEIN KINASE BUB1"/>
    <property type="match status" value="1"/>
</dbReference>
<evidence type="ECO:0000259" key="7">
    <source>
        <dbReference type="PROSITE" id="PS50011"/>
    </source>
</evidence>
<dbReference type="InterPro" id="IPR000719">
    <property type="entry name" value="Prot_kinase_dom"/>
</dbReference>
<dbReference type="InterPro" id="IPR011009">
    <property type="entry name" value="Kinase-like_dom_sf"/>
</dbReference>
<dbReference type="SMART" id="SM00777">
    <property type="entry name" value="Mad3_BUB1_I"/>
    <property type="match status" value="1"/>
</dbReference>
<gene>
    <name evidence="9" type="ORF">CUNI_LOCUS18455</name>
</gene>
<keyword evidence="2" id="KW-0158">Chromosome</keyword>
<dbReference type="PANTHER" id="PTHR14030:SF4">
    <property type="entry name" value="BUB1 KINASE, ISOFORM A-RELATED"/>
    <property type="match status" value="1"/>
</dbReference>
<protein>
    <recommendedName>
        <fullName evidence="11">Mitotic checkpoint serine/threonine-protein kinase BUB1</fullName>
    </recommendedName>
</protein>
<accession>A0A8S3ZTP4</accession>
<feature type="compositionally biased region" description="Low complexity" evidence="6">
    <location>
        <begin position="619"/>
        <end position="639"/>
    </location>
</feature>
<dbReference type="InterPro" id="IPR013212">
    <property type="entry name" value="Mad3/Bub1_I"/>
</dbReference>
<evidence type="ECO:0000313" key="10">
    <source>
        <dbReference type="Proteomes" id="UP000678393"/>
    </source>
</evidence>